<dbReference type="KEGG" id="dvi:6632284"/>
<evidence type="ECO:0000256" key="5">
    <source>
        <dbReference type="ARBA" id="ARBA00022989"/>
    </source>
</evidence>
<dbReference type="Proteomes" id="UP000008792">
    <property type="component" value="Unassembled WGS sequence"/>
</dbReference>
<feature type="transmembrane region" description="Helical" evidence="9">
    <location>
        <begin position="354"/>
        <end position="374"/>
    </location>
</feature>
<keyword evidence="7" id="KW-0675">Receptor</keyword>
<dbReference type="GO" id="GO:0050907">
    <property type="term" value="P:detection of chemical stimulus involved in sensory perception"/>
    <property type="evidence" value="ECO:0007669"/>
    <property type="project" value="UniProtKB-ARBA"/>
</dbReference>
<evidence type="ECO:0000313" key="14">
    <source>
        <dbReference type="Proteomes" id="UP000008792"/>
    </source>
</evidence>
<evidence type="ECO:0000259" key="11">
    <source>
        <dbReference type="Pfam" id="PF00060"/>
    </source>
</evidence>
<dbReference type="OrthoDB" id="413361at2759"/>
<evidence type="ECO:0000256" key="6">
    <source>
        <dbReference type="ARBA" id="ARBA00023136"/>
    </source>
</evidence>
<keyword evidence="3" id="KW-1003">Cell membrane</keyword>
<accession>B4M4H3</accession>
<dbReference type="InterPro" id="IPR052192">
    <property type="entry name" value="Insect_Ionotropic_Sensory_Rcpt"/>
</dbReference>
<reference evidence="13 14" key="1">
    <citation type="journal article" date="2007" name="Nature">
        <title>Evolution of genes and genomes on the Drosophila phylogeny.</title>
        <authorList>
            <consortium name="Drosophila 12 Genomes Consortium"/>
            <person name="Clark A.G."/>
            <person name="Eisen M.B."/>
            <person name="Smith D.R."/>
            <person name="Bergman C.M."/>
            <person name="Oliver B."/>
            <person name="Markow T.A."/>
            <person name="Kaufman T.C."/>
            <person name="Kellis M."/>
            <person name="Gelbart W."/>
            <person name="Iyer V.N."/>
            <person name="Pollard D.A."/>
            <person name="Sackton T.B."/>
            <person name="Larracuente A.M."/>
            <person name="Singh N.D."/>
            <person name="Abad J.P."/>
            <person name="Abt D.N."/>
            <person name="Adryan B."/>
            <person name="Aguade M."/>
            <person name="Akashi H."/>
            <person name="Anderson W.W."/>
            <person name="Aquadro C.F."/>
            <person name="Ardell D.H."/>
            <person name="Arguello R."/>
            <person name="Artieri C.G."/>
            <person name="Barbash D.A."/>
            <person name="Barker D."/>
            <person name="Barsanti P."/>
            <person name="Batterham P."/>
            <person name="Batzoglou S."/>
            <person name="Begun D."/>
            <person name="Bhutkar A."/>
            <person name="Blanco E."/>
            <person name="Bosak S.A."/>
            <person name="Bradley R.K."/>
            <person name="Brand A.D."/>
            <person name="Brent M.R."/>
            <person name="Brooks A.N."/>
            <person name="Brown R.H."/>
            <person name="Butlin R.K."/>
            <person name="Caggese C."/>
            <person name="Calvi B.R."/>
            <person name="Bernardo de Carvalho A."/>
            <person name="Caspi A."/>
            <person name="Castrezana S."/>
            <person name="Celniker S.E."/>
            <person name="Chang J.L."/>
            <person name="Chapple C."/>
            <person name="Chatterji S."/>
            <person name="Chinwalla A."/>
            <person name="Civetta A."/>
            <person name="Clifton S.W."/>
            <person name="Comeron J.M."/>
            <person name="Costello J.C."/>
            <person name="Coyne J.A."/>
            <person name="Daub J."/>
            <person name="David R.G."/>
            <person name="Delcher A.L."/>
            <person name="Delehaunty K."/>
            <person name="Do C.B."/>
            <person name="Ebling H."/>
            <person name="Edwards K."/>
            <person name="Eickbush T."/>
            <person name="Evans J.D."/>
            <person name="Filipski A."/>
            <person name="Findeiss S."/>
            <person name="Freyhult E."/>
            <person name="Fulton L."/>
            <person name="Fulton R."/>
            <person name="Garcia A.C."/>
            <person name="Gardiner A."/>
            <person name="Garfield D.A."/>
            <person name="Garvin B.E."/>
            <person name="Gibson G."/>
            <person name="Gilbert D."/>
            <person name="Gnerre S."/>
            <person name="Godfrey J."/>
            <person name="Good R."/>
            <person name="Gotea V."/>
            <person name="Gravely B."/>
            <person name="Greenberg A.J."/>
            <person name="Griffiths-Jones S."/>
            <person name="Gross S."/>
            <person name="Guigo R."/>
            <person name="Gustafson E.A."/>
            <person name="Haerty W."/>
            <person name="Hahn M.W."/>
            <person name="Halligan D.L."/>
            <person name="Halpern A.L."/>
            <person name="Halter G.M."/>
            <person name="Han M.V."/>
            <person name="Heger A."/>
            <person name="Hillier L."/>
            <person name="Hinrichs A.S."/>
            <person name="Holmes I."/>
            <person name="Hoskins R.A."/>
            <person name="Hubisz M.J."/>
            <person name="Hultmark D."/>
            <person name="Huntley M.A."/>
            <person name="Jaffe D.B."/>
            <person name="Jagadeeshan S."/>
            <person name="Jeck W.R."/>
            <person name="Johnson J."/>
            <person name="Jones C.D."/>
            <person name="Jordan W.C."/>
            <person name="Karpen G.H."/>
            <person name="Kataoka E."/>
            <person name="Keightley P.D."/>
            <person name="Kheradpour P."/>
            <person name="Kirkness E.F."/>
            <person name="Koerich L.B."/>
            <person name="Kristiansen K."/>
            <person name="Kudrna D."/>
            <person name="Kulathinal R.J."/>
            <person name="Kumar S."/>
            <person name="Kwok R."/>
            <person name="Lander E."/>
            <person name="Langley C.H."/>
            <person name="Lapoint R."/>
            <person name="Lazzaro B.P."/>
            <person name="Lee S.J."/>
            <person name="Levesque L."/>
            <person name="Li R."/>
            <person name="Lin C.F."/>
            <person name="Lin M.F."/>
            <person name="Lindblad-Toh K."/>
            <person name="Llopart A."/>
            <person name="Long M."/>
            <person name="Low L."/>
            <person name="Lozovsky E."/>
            <person name="Lu J."/>
            <person name="Luo M."/>
            <person name="Machado C.A."/>
            <person name="Makalowski W."/>
            <person name="Marzo M."/>
            <person name="Matsuda M."/>
            <person name="Matzkin L."/>
            <person name="McAllister B."/>
            <person name="McBride C.S."/>
            <person name="McKernan B."/>
            <person name="McKernan K."/>
            <person name="Mendez-Lago M."/>
            <person name="Minx P."/>
            <person name="Mollenhauer M.U."/>
            <person name="Montooth K."/>
            <person name="Mount S.M."/>
            <person name="Mu X."/>
            <person name="Myers E."/>
            <person name="Negre B."/>
            <person name="Newfeld S."/>
            <person name="Nielsen R."/>
            <person name="Noor M.A."/>
            <person name="O'Grady P."/>
            <person name="Pachter L."/>
            <person name="Papaceit M."/>
            <person name="Parisi M.J."/>
            <person name="Parisi M."/>
            <person name="Parts L."/>
            <person name="Pedersen J.S."/>
            <person name="Pesole G."/>
            <person name="Phillippy A.M."/>
            <person name="Ponting C.P."/>
            <person name="Pop M."/>
            <person name="Porcelli D."/>
            <person name="Powell J.R."/>
            <person name="Prohaska S."/>
            <person name="Pruitt K."/>
            <person name="Puig M."/>
            <person name="Quesneville H."/>
            <person name="Ram K.R."/>
            <person name="Rand D."/>
            <person name="Rasmussen M.D."/>
            <person name="Reed L.K."/>
            <person name="Reenan R."/>
            <person name="Reily A."/>
            <person name="Remington K.A."/>
            <person name="Rieger T.T."/>
            <person name="Ritchie M.G."/>
            <person name="Robin C."/>
            <person name="Rogers Y.H."/>
            <person name="Rohde C."/>
            <person name="Rozas J."/>
            <person name="Rubenfield M.J."/>
            <person name="Ruiz A."/>
            <person name="Russo S."/>
            <person name="Salzberg S.L."/>
            <person name="Sanchez-Gracia A."/>
            <person name="Saranga D.J."/>
            <person name="Sato H."/>
            <person name="Schaeffer S.W."/>
            <person name="Schatz M.C."/>
            <person name="Schlenke T."/>
            <person name="Schwartz R."/>
            <person name="Segarra C."/>
            <person name="Singh R.S."/>
            <person name="Sirot L."/>
            <person name="Sirota M."/>
            <person name="Sisneros N.B."/>
            <person name="Smith C.D."/>
            <person name="Smith T.F."/>
            <person name="Spieth J."/>
            <person name="Stage D.E."/>
            <person name="Stark A."/>
            <person name="Stephan W."/>
            <person name="Strausberg R.L."/>
            <person name="Strempel S."/>
            <person name="Sturgill D."/>
            <person name="Sutton G."/>
            <person name="Sutton G.G."/>
            <person name="Tao W."/>
            <person name="Teichmann S."/>
            <person name="Tobari Y.N."/>
            <person name="Tomimura Y."/>
            <person name="Tsolas J.M."/>
            <person name="Valente V.L."/>
            <person name="Venter E."/>
            <person name="Venter J.C."/>
            <person name="Vicario S."/>
            <person name="Vieira F.G."/>
            <person name="Vilella A.J."/>
            <person name="Villasante A."/>
            <person name="Walenz B."/>
            <person name="Wang J."/>
            <person name="Wasserman M."/>
            <person name="Watts T."/>
            <person name="Wilson D."/>
            <person name="Wilson R.K."/>
            <person name="Wing R.A."/>
            <person name="Wolfner M.F."/>
            <person name="Wong A."/>
            <person name="Wong G.K."/>
            <person name="Wu C.I."/>
            <person name="Wu G."/>
            <person name="Yamamoto D."/>
            <person name="Yang H.P."/>
            <person name="Yang S.P."/>
            <person name="Yorke J.A."/>
            <person name="Yoshida K."/>
            <person name="Zdobnov E."/>
            <person name="Zhang P."/>
            <person name="Zhang Y."/>
            <person name="Zimin A.V."/>
            <person name="Baldwin J."/>
            <person name="Abdouelleil A."/>
            <person name="Abdulkadir J."/>
            <person name="Abebe A."/>
            <person name="Abera B."/>
            <person name="Abreu J."/>
            <person name="Acer S.C."/>
            <person name="Aftuck L."/>
            <person name="Alexander A."/>
            <person name="An P."/>
            <person name="Anderson E."/>
            <person name="Anderson S."/>
            <person name="Arachi H."/>
            <person name="Azer M."/>
            <person name="Bachantsang P."/>
            <person name="Barry A."/>
            <person name="Bayul T."/>
            <person name="Berlin A."/>
            <person name="Bessette D."/>
            <person name="Bloom T."/>
            <person name="Blye J."/>
            <person name="Boguslavskiy L."/>
            <person name="Bonnet C."/>
            <person name="Boukhgalter B."/>
            <person name="Bourzgui I."/>
            <person name="Brown A."/>
            <person name="Cahill P."/>
            <person name="Channer S."/>
            <person name="Cheshatsang Y."/>
            <person name="Chuda L."/>
            <person name="Citroen M."/>
            <person name="Collymore A."/>
            <person name="Cooke P."/>
            <person name="Costello M."/>
            <person name="D'Aco K."/>
            <person name="Daza R."/>
            <person name="De Haan G."/>
            <person name="DeGray S."/>
            <person name="DeMaso C."/>
            <person name="Dhargay N."/>
            <person name="Dooley K."/>
            <person name="Dooley E."/>
            <person name="Doricent M."/>
            <person name="Dorje P."/>
            <person name="Dorjee K."/>
            <person name="Dupes A."/>
            <person name="Elong R."/>
            <person name="Falk J."/>
            <person name="Farina A."/>
            <person name="Faro S."/>
            <person name="Ferguson D."/>
            <person name="Fisher S."/>
            <person name="Foley C.D."/>
            <person name="Franke A."/>
            <person name="Friedrich D."/>
            <person name="Gadbois L."/>
            <person name="Gearin G."/>
            <person name="Gearin C.R."/>
            <person name="Giannoukos G."/>
            <person name="Goode T."/>
            <person name="Graham J."/>
            <person name="Grandbois E."/>
            <person name="Grewal S."/>
            <person name="Gyaltsen K."/>
            <person name="Hafez N."/>
            <person name="Hagos B."/>
            <person name="Hall J."/>
            <person name="Henson C."/>
            <person name="Hollinger A."/>
            <person name="Honan T."/>
            <person name="Huard M.D."/>
            <person name="Hughes L."/>
            <person name="Hurhula B."/>
            <person name="Husby M.E."/>
            <person name="Kamat A."/>
            <person name="Kanga B."/>
            <person name="Kashin S."/>
            <person name="Khazanovich D."/>
            <person name="Kisner P."/>
            <person name="Lance K."/>
            <person name="Lara M."/>
            <person name="Lee W."/>
            <person name="Lennon N."/>
            <person name="Letendre F."/>
            <person name="LeVine R."/>
            <person name="Lipovsky A."/>
            <person name="Liu X."/>
            <person name="Liu J."/>
            <person name="Liu S."/>
            <person name="Lokyitsang T."/>
            <person name="Lokyitsang Y."/>
            <person name="Lubonja R."/>
            <person name="Lui A."/>
            <person name="MacDonald P."/>
            <person name="Magnisalis V."/>
            <person name="Maru K."/>
            <person name="Matthews C."/>
            <person name="McCusker W."/>
            <person name="McDonough S."/>
            <person name="Mehta T."/>
            <person name="Meldrim J."/>
            <person name="Meneus L."/>
            <person name="Mihai O."/>
            <person name="Mihalev A."/>
            <person name="Mihova T."/>
            <person name="Mittelman R."/>
            <person name="Mlenga V."/>
            <person name="Montmayeur A."/>
            <person name="Mulrain L."/>
            <person name="Navidi A."/>
            <person name="Naylor J."/>
            <person name="Negash T."/>
            <person name="Nguyen T."/>
            <person name="Nguyen N."/>
            <person name="Nicol R."/>
            <person name="Norbu C."/>
            <person name="Norbu N."/>
            <person name="Novod N."/>
            <person name="O'Neill B."/>
            <person name="Osman S."/>
            <person name="Markiewicz E."/>
            <person name="Oyono O.L."/>
            <person name="Patti C."/>
            <person name="Phunkhang P."/>
            <person name="Pierre F."/>
            <person name="Priest M."/>
            <person name="Raghuraman S."/>
            <person name="Rege F."/>
            <person name="Reyes R."/>
            <person name="Rise C."/>
            <person name="Rogov P."/>
            <person name="Ross K."/>
            <person name="Ryan E."/>
            <person name="Settipalli S."/>
            <person name="Shea T."/>
            <person name="Sherpa N."/>
            <person name="Shi L."/>
            <person name="Shih D."/>
            <person name="Sparrow T."/>
            <person name="Spaulding J."/>
            <person name="Stalker J."/>
            <person name="Stange-Thomann N."/>
            <person name="Stavropoulos S."/>
            <person name="Stone C."/>
            <person name="Strader C."/>
            <person name="Tesfaye S."/>
            <person name="Thomson T."/>
            <person name="Thoulutsang Y."/>
            <person name="Thoulutsang D."/>
            <person name="Topham K."/>
            <person name="Topping I."/>
            <person name="Tsamla T."/>
            <person name="Vassiliev H."/>
            <person name="Vo A."/>
            <person name="Wangchuk T."/>
            <person name="Wangdi T."/>
            <person name="Weiand M."/>
            <person name="Wilkinson J."/>
            <person name="Wilson A."/>
            <person name="Yadav S."/>
            <person name="Young G."/>
            <person name="Yu Q."/>
            <person name="Zembek L."/>
            <person name="Zhong D."/>
            <person name="Zimmer A."/>
            <person name="Zwirko Z."/>
            <person name="Jaffe D.B."/>
            <person name="Alvarez P."/>
            <person name="Brockman W."/>
            <person name="Butler J."/>
            <person name="Chin C."/>
            <person name="Gnerre S."/>
            <person name="Grabherr M."/>
            <person name="Kleber M."/>
            <person name="Mauceli E."/>
            <person name="MacCallum I."/>
        </authorList>
    </citation>
    <scope>NUCLEOTIDE SEQUENCE [LARGE SCALE GENOMIC DNA]</scope>
    <source>
        <strain evidence="14">Tucson 15010-1051.87</strain>
    </source>
</reference>
<feature type="transmembrane region" description="Helical" evidence="9">
    <location>
        <begin position="424"/>
        <end position="449"/>
    </location>
</feature>
<organism evidence="13 14">
    <name type="scientific">Drosophila virilis</name>
    <name type="common">Fruit fly</name>
    <dbReference type="NCBI Taxonomy" id="7244"/>
    <lineage>
        <taxon>Eukaryota</taxon>
        <taxon>Metazoa</taxon>
        <taxon>Ecdysozoa</taxon>
        <taxon>Arthropoda</taxon>
        <taxon>Hexapoda</taxon>
        <taxon>Insecta</taxon>
        <taxon>Pterygota</taxon>
        <taxon>Neoptera</taxon>
        <taxon>Endopterygota</taxon>
        <taxon>Diptera</taxon>
        <taxon>Brachycera</taxon>
        <taxon>Muscomorpha</taxon>
        <taxon>Ephydroidea</taxon>
        <taxon>Drosophilidae</taxon>
        <taxon>Drosophila</taxon>
    </lineage>
</organism>
<evidence type="ECO:0000256" key="8">
    <source>
        <dbReference type="ARBA" id="ARBA00023180"/>
    </source>
</evidence>
<keyword evidence="4 9" id="KW-0812">Transmembrane</keyword>
<evidence type="ECO:0000256" key="4">
    <source>
        <dbReference type="ARBA" id="ARBA00022692"/>
    </source>
</evidence>
<evidence type="ECO:0000256" key="2">
    <source>
        <dbReference type="ARBA" id="ARBA00008685"/>
    </source>
</evidence>
<feature type="transmembrane region" description="Helical" evidence="9">
    <location>
        <begin position="615"/>
        <end position="636"/>
    </location>
</feature>
<keyword evidence="5 9" id="KW-1133">Transmembrane helix</keyword>
<dbReference type="Gene3D" id="1.10.287.70">
    <property type="match status" value="1"/>
</dbReference>
<feature type="domain" description="Ionotropic receptor 75a N-terminal" evidence="12">
    <location>
        <begin position="29"/>
        <end position="229"/>
    </location>
</feature>
<feature type="chain" id="PRO_5006457633" evidence="10">
    <location>
        <begin position="26"/>
        <end position="658"/>
    </location>
</feature>
<dbReference type="Pfam" id="PF00060">
    <property type="entry name" value="Lig_chan"/>
    <property type="match status" value="1"/>
</dbReference>
<dbReference type="GO" id="GO:0005886">
    <property type="term" value="C:plasma membrane"/>
    <property type="evidence" value="ECO:0007669"/>
    <property type="project" value="UniProtKB-SubCell"/>
</dbReference>
<gene>
    <name evidence="13" type="primary">Dvir\GJ10940</name>
    <name evidence="13" type="ORF">Dvir_GJ10940</name>
</gene>
<dbReference type="GO" id="GO:0015276">
    <property type="term" value="F:ligand-gated monoatomic ion channel activity"/>
    <property type="evidence" value="ECO:0007669"/>
    <property type="project" value="InterPro"/>
</dbReference>
<evidence type="ECO:0000313" key="13">
    <source>
        <dbReference type="EMBL" id="EDW59534.2"/>
    </source>
</evidence>
<protein>
    <submittedName>
        <fullName evidence="13">Uncharacterized protein</fullName>
    </submittedName>
</protein>
<proteinExistence type="inferred from homology"/>
<dbReference type="SUPFAM" id="SSF53850">
    <property type="entry name" value="Periplasmic binding protein-like II"/>
    <property type="match status" value="1"/>
</dbReference>
<keyword evidence="10" id="KW-0732">Signal</keyword>
<comment type="subcellular location">
    <subcellularLocation>
        <location evidence="1">Cell membrane</location>
        <topology evidence="1">Multi-pass membrane protein</topology>
    </subcellularLocation>
</comment>
<feature type="signal peptide" evidence="10">
    <location>
        <begin position="1"/>
        <end position="25"/>
    </location>
</feature>
<name>B4M4H3_DROVI</name>
<evidence type="ECO:0000256" key="3">
    <source>
        <dbReference type="ARBA" id="ARBA00022475"/>
    </source>
</evidence>
<dbReference type="InParanoid" id="B4M4H3"/>
<keyword evidence="8" id="KW-0325">Glycoprotein</keyword>
<feature type="domain" description="Ionotropic glutamate receptor C-terminal" evidence="11">
    <location>
        <begin position="352"/>
        <end position="612"/>
    </location>
</feature>
<evidence type="ECO:0000256" key="7">
    <source>
        <dbReference type="ARBA" id="ARBA00023170"/>
    </source>
</evidence>
<keyword evidence="6 9" id="KW-0472">Membrane</keyword>
<dbReference type="EMBL" id="CH940652">
    <property type="protein sequence ID" value="EDW59534.2"/>
    <property type="molecule type" value="Genomic_DNA"/>
</dbReference>
<keyword evidence="14" id="KW-1185">Reference proteome</keyword>
<evidence type="ECO:0000256" key="9">
    <source>
        <dbReference type="SAM" id="Phobius"/>
    </source>
</evidence>
<sequence>MIKLQVKIILWIFIISATFLCGAQIENINSNELLAFEDFLRAQHLKHALVLAPGPGPGPNWSRQIENYKRLFANYRMQFFTPQRGVQFQELFYYEAPRTALLVAAFEGEHVKRWVYEAASAGGYFNNSQAWFMLGKCQTNRTDEQIIRLHLSAYNISIDADITVAMSVPQTTNWLLYDVYRVGQDTLLRVESKGQWSPSGGYKLWENFRGSWLRRRSNLGNITLIGSTALIEKPAGMDDLSYLSNNKDLLQLDPMQRKTFQLFLLIGRMYNLSLEVRFRETWGQLLPNGSWTGVMGHVTSGEVHFAVCPIRFVTERHRYIQYTPVLHTQLIHFLFRHPRHSSIRNIFFEPLSTQVWWCVLALVVGSAMLLMLHVRQELRLQQQQQQHLAQPVERQMSFVWFTMLETFLQQGPSTGQFQLPSTKILISASCIFSFMLMQFYGAFIVGSLLSDTPRSIVNLQALYESSLEIGMEDIAYNYELFTNTSNQLVRNVYSKRICRDRQHNILSIEEGAKRIKFGGFAFHTAIDRLYRLLNELLDERLFCELQEIMFSPPYLGASVLPKSSPWREYLNHAVLYLGETGLIGYNDKMWTVPRPDCTLFKDAEVEVDLKHFAPALFTLVLAMLVSSTVFLLELLLDWLKARAKATARWRENGMFLHL</sequence>
<dbReference type="InterPro" id="IPR057074">
    <property type="entry name" value="IR75A_N"/>
</dbReference>
<dbReference type="PANTHER" id="PTHR42643:SF36">
    <property type="entry name" value="IONOTROPIC RECEPTOR 84A"/>
    <property type="match status" value="1"/>
</dbReference>
<dbReference type="AlphaFoldDB" id="B4M4H3"/>
<dbReference type="PANTHER" id="PTHR42643">
    <property type="entry name" value="IONOTROPIC RECEPTOR 20A-RELATED"/>
    <property type="match status" value="1"/>
</dbReference>
<evidence type="ECO:0000256" key="1">
    <source>
        <dbReference type="ARBA" id="ARBA00004651"/>
    </source>
</evidence>
<dbReference type="InterPro" id="IPR001320">
    <property type="entry name" value="Iontro_rcpt_C"/>
</dbReference>
<dbReference type="STRING" id="7244.B4M4H3"/>
<evidence type="ECO:0000259" key="12">
    <source>
        <dbReference type="Pfam" id="PF24576"/>
    </source>
</evidence>
<dbReference type="eggNOG" id="KOG1052">
    <property type="taxonomic scope" value="Eukaryota"/>
</dbReference>
<evidence type="ECO:0000256" key="10">
    <source>
        <dbReference type="SAM" id="SignalP"/>
    </source>
</evidence>
<dbReference type="Gene3D" id="3.40.190.10">
    <property type="entry name" value="Periplasmic binding protein-like II"/>
    <property type="match status" value="1"/>
</dbReference>
<comment type="similarity">
    <text evidence="2">Belongs to the glutamate-gated ion channel (TC 1.A.10.1) family.</text>
</comment>
<dbReference type="HOGENOM" id="CLU_015993_3_0_1"/>
<dbReference type="Pfam" id="PF24576">
    <property type="entry name" value="IR75A_N"/>
    <property type="match status" value="1"/>
</dbReference>